<accession>A0A9P6PZJ7</accession>
<evidence type="ECO:0000313" key="2">
    <source>
        <dbReference type="EMBL" id="KAG0257371.1"/>
    </source>
</evidence>
<sequence length="175" mass="19509">MSPLGVDHNADHTDIDTERISATYAQDDSDVASNMSISGDSPSDDEPDRPTRDMYRNANHTVSDTAHVSIPSQHQTSPNYANAEPISSHESTDEDDVPVALNRLVGPGTLSSKLSRESPYYKGSICISDKLMMYRRKQAKDESFLQDHQVNNILALNFISHDEFLQDLRATEKSR</sequence>
<gene>
    <name evidence="2" type="ORF">DFQ27_005176</name>
</gene>
<feature type="compositionally biased region" description="Basic and acidic residues" evidence="1">
    <location>
        <begin position="8"/>
        <end position="19"/>
    </location>
</feature>
<feature type="compositionally biased region" description="Polar residues" evidence="1">
    <location>
        <begin position="58"/>
        <end position="80"/>
    </location>
</feature>
<dbReference type="EMBL" id="JAAAJB010000365">
    <property type="protein sequence ID" value="KAG0257371.1"/>
    <property type="molecule type" value="Genomic_DNA"/>
</dbReference>
<protein>
    <submittedName>
        <fullName evidence="2">Uncharacterized protein</fullName>
    </submittedName>
</protein>
<dbReference type="Proteomes" id="UP000807716">
    <property type="component" value="Unassembled WGS sequence"/>
</dbReference>
<keyword evidence="3" id="KW-1185">Reference proteome</keyword>
<name>A0A9P6PZJ7_9FUNG</name>
<proteinExistence type="predicted"/>
<organism evidence="2 3">
    <name type="scientific">Actinomortierella ambigua</name>
    <dbReference type="NCBI Taxonomy" id="1343610"/>
    <lineage>
        <taxon>Eukaryota</taxon>
        <taxon>Fungi</taxon>
        <taxon>Fungi incertae sedis</taxon>
        <taxon>Mucoromycota</taxon>
        <taxon>Mortierellomycotina</taxon>
        <taxon>Mortierellomycetes</taxon>
        <taxon>Mortierellales</taxon>
        <taxon>Mortierellaceae</taxon>
        <taxon>Actinomortierella</taxon>
    </lineage>
</organism>
<evidence type="ECO:0000256" key="1">
    <source>
        <dbReference type="SAM" id="MobiDB-lite"/>
    </source>
</evidence>
<feature type="compositionally biased region" description="Polar residues" evidence="1">
    <location>
        <begin position="23"/>
        <end position="41"/>
    </location>
</feature>
<comment type="caution">
    <text evidence="2">The sequence shown here is derived from an EMBL/GenBank/DDBJ whole genome shotgun (WGS) entry which is preliminary data.</text>
</comment>
<dbReference type="AlphaFoldDB" id="A0A9P6PZJ7"/>
<evidence type="ECO:0000313" key="3">
    <source>
        <dbReference type="Proteomes" id="UP000807716"/>
    </source>
</evidence>
<reference evidence="2" key="1">
    <citation type="journal article" date="2020" name="Fungal Divers.">
        <title>Resolving the Mortierellaceae phylogeny through synthesis of multi-gene phylogenetics and phylogenomics.</title>
        <authorList>
            <person name="Vandepol N."/>
            <person name="Liber J."/>
            <person name="Desiro A."/>
            <person name="Na H."/>
            <person name="Kennedy M."/>
            <person name="Barry K."/>
            <person name="Grigoriev I.V."/>
            <person name="Miller A.N."/>
            <person name="O'Donnell K."/>
            <person name="Stajich J.E."/>
            <person name="Bonito G."/>
        </authorList>
    </citation>
    <scope>NUCLEOTIDE SEQUENCE</scope>
    <source>
        <strain evidence="2">BC1065</strain>
    </source>
</reference>
<feature type="region of interest" description="Disordered" evidence="1">
    <location>
        <begin position="1"/>
        <end position="96"/>
    </location>
</feature>